<feature type="compositionally biased region" description="Low complexity" evidence="2">
    <location>
        <begin position="636"/>
        <end position="646"/>
    </location>
</feature>
<feature type="repeat" description="ANK" evidence="1">
    <location>
        <begin position="532"/>
        <end position="564"/>
    </location>
</feature>
<dbReference type="Pfam" id="PF12796">
    <property type="entry name" value="Ank_2"/>
    <property type="match status" value="1"/>
</dbReference>
<protein>
    <recommendedName>
        <fullName evidence="5">Ankyrin repeat protein</fullName>
    </recommendedName>
</protein>
<feature type="compositionally biased region" description="Acidic residues" evidence="2">
    <location>
        <begin position="621"/>
        <end position="635"/>
    </location>
</feature>
<dbReference type="InterPro" id="IPR053354">
    <property type="entry name" value="MGDG_epimerase"/>
</dbReference>
<evidence type="ECO:0000256" key="2">
    <source>
        <dbReference type="SAM" id="MobiDB-lite"/>
    </source>
</evidence>
<sequence length="1765" mass="199194">MPLDIASLPAPHSRFIDHLSRNAGTQLRHLVKPYNEYEAKLRECFAQHRNHPAIQNPLVNAVPIYNGYESSLKIRARDPERDPEASKYIMPLQSDARLPNGFSAIAPSLDQFKKNFQLFCERSLDDLDWSNVVAAGSAVVTALLPVPAKYQGSKRAQREYYHEKLAPSSDVDLFIWGLDEQAAIDKIEQIERCVKNNVLAETTTIRTKNTITIVSEYPTRHVQIVLRLYKSISEILSGFDVDCSCFVFDGTQVFGSPRGITSLCAQTNTVDLTRRSPSYEKRLAKYARRGFEVYYSDLDRSRIDPSIYERSLTHTHGLARLLIIEQLPTADDREAYINQRRAERGRPPASGRRRKHALPGNVKDKDPEDVAEWAVEDDVSNYHTFTTPYGPKYNAMKIEKLLYVKDLLLNAEWNHKKDRTVNLHRHPCFIGDARSIIHDCCGSCPKPQSDEELRIAEEEAKIYVSGKLEFIKDDPGRQAIGSFNPLTADDWTNMAYLGSNQVVCDYILSGDIDGVRQWCDIPEHNVNQRDHTGRMPLHLAVMSGQCDVLKVLIESGARITSRIQGGFTSLHMAASTGRADIVRLLLETSEENKKLEAKREEERMEERASQQTGMGSAELISDPDVDKEEDSDNEGSDSATTSSDTSYVRVNKEEDDMLAADDQYGPDFFDVNVVAWDNPISPLHVAILGGHLEVVETLVLSFGADVLLPIKVKNTNNGAFLNLVLAGQLSAPDATEMVQTLVKLGANPAQSDMNQVTAAHGVVLRQNVQALRAMAETDLTSTRAGLKHMIDMGTYSISRLTSTLHTAVLAKNERLVRALLGLGAKATITYEEYREAVLRQGTKSLTPKELLTQYEVEISQPIIVAAISSLSSILLALLDAGADINTMDRDAGRALNGQWSYEPPRTVLDYVRANIDELQQSLDDQYQVCYATPNLKPNEAYLEGLVPGSYRHTMVAREVEHVRLAIIKAQKQDQEQQRTNQTGNIYQQRKKERITELKDLEQELLKRGAKTFSMLHPEAAKEAKAERSYRKPKAVETDLADYEVSVWYDDPRFNEEKGQAYNRLFQAVWDEDVNLTKLLTLRENDDGQGGSLAPLLVSTSDSWGLNVLAIAVAKNNLSLAQSILDIAAAQYKPKEDKPRKRRFRIRTLEDYEEDDNDCNPDEILLTSELVSDEFTIEDLSTLNASAASRKSPVDMLLEQVPCWAVDKPLNISVGDIHREREAEWNPWIWWPTYQTPSQAFSSAVAQLWKKHSLLGFGVRTGSMDIVKFILRAARQAKLRIHHESQNLSANDEQWVSNVRDAFDHCVSHGKWGLLELIITETGFMMPITDMLASAVVPEEQKKQSPYYQGLKIRGKRQSRWVSEANGKDADGEAKSWRKNASPFLAAVRSGSDDEIDFWKGKDCSRWYNEYGRRNQHDELVQRISKEYGSWEAAVDAWLGLRKDLAIHCAVLRGSSPNNHEGWLARVQRMVEYMPQSLDKKAGSGCSPLWLAFYYCQPETVKLLIDAGADQTTCNKKGQNILHALLLSDVPSPSDDNPDEEQRALEKMESCIKLIDPRLLASLFTGRCSIGPTGLTPLASFVFHGHHNVKILQLISRYMPDDVYTMIDGAGQTPMHQLILNKTHRGMWQMIRELASIHPRVLMQENTMGQTPYDLAWILYLQEQTNTPPRVMGSYDGPHIGVIREPSTLLQANNADWVDEDKFHIKTYRVLRELMATADITSRRHMIGVDDCREVAKRLADKSKPEEEQEWDEIKSWCTYAPRWVA</sequence>
<reference evidence="3" key="1">
    <citation type="journal article" date="2021" name="Nat. Commun.">
        <title>Genetic determinants of endophytism in the Arabidopsis root mycobiome.</title>
        <authorList>
            <person name="Mesny F."/>
            <person name="Miyauchi S."/>
            <person name="Thiergart T."/>
            <person name="Pickel B."/>
            <person name="Atanasova L."/>
            <person name="Karlsson M."/>
            <person name="Huettel B."/>
            <person name="Barry K.W."/>
            <person name="Haridas S."/>
            <person name="Chen C."/>
            <person name="Bauer D."/>
            <person name="Andreopoulos W."/>
            <person name="Pangilinan J."/>
            <person name="LaButti K."/>
            <person name="Riley R."/>
            <person name="Lipzen A."/>
            <person name="Clum A."/>
            <person name="Drula E."/>
            <person name="Henrissat B."/>
            <person name="Kohler A."/>
            <person name="Grigoriev I.V."/>
            <person name="Martin F.M."/>
            <person name="Hacquard S."/>
        </authorList>
    </citation>
    <scope>NUCLEOTIDE SEQUENCE</scope>
    <source>
        <strain evidence="3">MPI-CAGE-CH-0235</strain>
    </source>
</reference>
<dbReference type="PROSITE" id="PS50088">
    <property type="entry name" value="ANK_REPEAT"/>
    <property type="match status" value="4"/>
</dbReference>
<keyword evidence="1" id="KW-0040">ANK repeat</keyword>
<dbReference type="PANTHER" id="PTHR43558:SF6">
    <property type="entry name" value="REDUCTASE, PUTATIVE (AFU_ORTHOLOGUE AFUA_3G10540)-RELATED"/>
    <property type="match status" value="1"/>
</dbReference>
<organism evidence="3 4">
    <name type="scientific">Stachybotrys elegans</name>
    <dbReference type="NCBI Taxonomy" id="80388"/>
    <lineage>
        <taxon>Eukaryota</taxon>
        <taxon>Fungi</taxon>
        <taxon>Dikarya</taxon>
        <taxon>Ascomycota</taxon>
        <taxon>Pezizomycotina</taxon>
        <taxon>Sordariomycetes</taxon>
        <taxon>Hypocreomycetidae</taxon>
        <taxon>Hypocreales</taxon>
        <taxon>Stachybotryaceae</taxon>
        <taxon>Stachybotrys</taxon>
    </lineage>
</organism>
<dbReference type="PANTHER" id="PTHR43558">
    <property type="entry name" value="REDUCTASE, PUTATIVE (AFU_ORTHOLOGUE AFUA_3G10540)-RELATED"/>
    <property type="match status" value="1"/>
</dbReference>
<evidence type="ECO:0000313" key="4">
    <source>
        <dbReference type="Proteomes" id="UP000813444"/>
    </source>
</evidence>
<name>A0A8K0WPP2_9HYPO</name>
<feature type="compositionally biased region" description="Basic and acidic residues" evidence="2">
    <location>
        <begin position="593"/>
        <end position="608"/>
    </location>
</feature>
<evidence type="ECO:0000256" key="1">
    <source>
        <dbReference type="PROSITE-ProRule" id="PRU00023"/>
    </source>
</evidence>
<feature type="repeat" description="ANK" evidence="1">
    <location>
        <begin position="1483"/>
        <end position="1515"/>
    </location>
</feature>
<feature type="repeat" description="ANK" evidence="1">
    <location>
        <begin position="678"/>
        <end position="706"/>
    </location>
</feature>
<dbReference type="SMART" id="SM00248">
    <property type="entry name" value="ANK"/>
    <property type="match status" value="10"/>
</dbReference>
<dbReference type="Gene3D" id="1.25.40.20">
    <property type="entry name" value="Ankyrin repeat-containing domain"/>
    <property type="match status" value="3"/>
</dbReference>
<dbReference type="EMBL" id="JAGPNK010000011">
    <property type="protein sequence ID" value="KAH7311442.1"/>
    <property type="molecule type" value="Genomic_DNA"/>
</dbReference>
<gene>
    <name evidence="3" type="ORF">B0I35DRAFT_481406</name>
</gene>
<dbReference type="Pfam" id="PF00023">
    <property type="entry name" value="Ank"/>
    <property type="match status" value="1"/>
</dbReference>
<feature type="region of interest" description="Disordered" evidence="2">
    <location>
        <begin position="339"/>
        <end position="367"/>
    </location>
</feature>
<feature type="region of interest" description="Disordered" evidence="2">
    <location>
        <begin position="593"/>
        <end position="649"/>
    </location>
</feature>
<dbReference type="InterPro" id="IPR002110">
    <property type="entry name" value="Ankyrin_rpt"/>
</dbReference>
<evidence type="ECO:0008006" key="5">
    <source>
        <dbReference type="Google" id="ProtNLM"/>
    </source>
</evidence>
<evidence type="ECO:0000313" key="3">
    <source>
        <dbReference type="EMBL" id="KAH7311442.1"/>
    </source>
</evidence>
<comment type="caution">
    <text evidence="3">The sequence shown here is derived from an EMBL/GenBank/DDBJ whole genome shotgun (WGS) entry which is preliminary data.</text>
</comment>
<dbReference type="SUPFAM" id="SSF48403">
    <property type="entry name" value="Ankyrin repeat"/>
    <property type="match status" value="3"/>
</dbReference>
<keyword evidence="4" id="KW-1185">Reference proteome</keyword>
<proteinExistence type="predicted"/>
<dbReference type="PRINTS" id="PR01415">
    <property type="entry name" value="ANKYRIN"/>
</dbReference>
<dbReference type="PROSITE" id="PS50297">
    <property type="entry name" value="ANK_REP_REGION"/>
    <property type="match status" value="3"/>
</dbReference>
<dbReference type="OrthoDB" id="539213at2759"/>
<dbReference type="Proteomes" id="UP000813444">
    <property type="component" value="Unassembled WGS sequence"/>
</dbReference>
<feature type="repeat" description="ANK" evidence="1">
    <location>
        <begin position="565"/>
        <end position="587"/>
    </location>
</feature>
<accession>A0A8K0WPP2</accession>
<dbReference type="InterPro" id="IPR036770">
    <property type="entry name" value="Ankyrin_rpt-contain_sf"/>
</dbReference>